<reference evidence="1 2" key="1">
    <citation type="submission" date="2020-11" db="EMBL/GenBank/DDBJ databases">
        <title>Sequencing the genomes of 1000 actinobacteria strains.</title>
        <authorList>
            <person name="Klenk H.-P."/>
        </authorList>
    </citation>
    <scope>NUCLEOTIDE SEQUENCE [LARGE SCALE GENOMIC DNA]</scope>
    <source>
        <strain evidence="1 2">DSM 101692</strain>
    </source>
</reference>
<evidence type="ECO:0000313" key="2">
    <source>
        <dbReference type="Proteomes" id="UP000614915"/>
    </source>
</evidence>
<sequence>MNRDGQEFSIFEPNNNVNYGRDSLPSARDGQIQDLLLEVADGAEFEQIKRLMPGGADRVLNAFAERAASLAVRHQSARELRAGILAAAISQAITGDPREPLAALSLLYRASEIIGHDPNSEFATANDLSGGRANGLLDFLRRSPADKTIQAMGYEESGDEGGFRFVRNW</sequence>
<proteinExistence type="predicted"/>
<dbReference type="RefSeq" id="WP_196926754.1">
    <property type="nucleotide sequence ID" value="NZ_JADOTX010000001.1"/>
</dbReference>
<gene>
    <name evidence="1" type="ORF">IW248_002057</name>
</gene>
<comment type="caution">
    <text evidence="1">The sequence shown here is derived from an EMBL/GenBank/DDBJ whole genome shotgun (WGS) entry which is preliminary data.</text>
</comment>
<evidence type="ECO:0000313" key="1">
    <source>
        <dbReference type="EMBL" id="MBG6065770.1"/>
    </source>
</evidence>
<name>A0ABS0JFC0_9ACTN</name>
<dbReference type="EMBL" id="JADOTX010000001">
    <property type="protein sequence ID" value="MBG6065770.1"/>
    <property type="molecule type" value="Genomic_DNA"/>
</dbReference>
<dbReference type="Proteomes" id="UP000614915">
    <property type="component" value="Unassembled WGS sequence"/>
</dbReference>
<protein>
    <submittedName>
        <fullName evidence="1">Uncharacterized protein</fullName>
    </submittedName>
</protein>
<organism evidence="1 2">
    <name type="scientific">Micromonospora ureilytica</name>
    <dbReference type="NCBI Taxonomy" id="709868"/>
    <lineage>
        <taxon>Bacteria</taxon>
        <taxon>Bacillati</taxon>
        <taxon>Actinomycetota</taxon>
        <taxon>Actinomycetes</taxon>
        <taxon>Micromonosporales</taxon>
        <taxon>Micromonosporaceae</taxon>
        <taxon>Micromonospora</taxon>
    </lineage>
</organism>
<keyword evidence="2" id="KW-1185">Reference proteome</keyword>
<accession>A0ABS0JFC0</accession>